<sequence length="158" mass="18224">MDVKKPVISSILDRLIDDRPDQKVETTRYVPQLRDLRQSVRRDLENLLNSRISAATIPPHFTELQQSVVGYGIPDISGADLSTERKRREFLRSVQDAIQRFEPRFKSVRVQLLASDEYVDRTLRFRIDAVMYADPLPESIVFDSSFEPKSGQFKVKGV</sequence>
<dbReference type="Gene3D" id="3.10.450.40">
    <property type="match status" value="1"/>
</dbReference>
<evidence type="ECO:0000313" key="3">
    <source>
        <dbReference type="Proteomes" id="UP000316095"/>
    </source>
</evidence>
<dbReference type="AlphaFoldDB" id="A0A5C5XLT2"/>
<dbReference type="RefSeq" id="WP_207310204.1">
    <property type="nucleotide sequence ID" value="NZ_SJPG01000001.1"/>
</dbReference>
<keyword evidence="3" id="KW-1185">Reference proteome</keyword>
<dbReference type="PANTHER" id="PTHR38595:SF1">
    <property type="entry name" value="TYPE VI SECRETION SYSTEM COMPONENT TSSE1"/>
    <property type="match status" value="1"/>
</dbReference>
<dbReference type="Proteomes" id="UP000316095">
    <property type="component" value="Unassembled WGS sequence"/>
</dbReference>
<gene>
    <name evidence="2" type="primary">iraD</name>
    <name evidence="2" type="ORF">Pan54_46690</name>
</gene>
<feature type="domain" description="IraD/Gp25-like" evidence="1">
    <location>
        <begin position="35"/>
        <end position="135"/>
    </location>
</feature>
<organism evidence="2 3">
    <name type="scientific">Rubinisphaera italica</name>
    <dbReference type="NCBI Taxonomy" id="2527969"/>
    <lineage>
        <taxon>Bacteria</taxon>
        <taxon>Pseudomonadati</taxon>
        <taxon>Planctomycetota</taxon>
        <taxon>Planctomycetia</taxon>
        <taxon>Planctomycetales</taxon>
        <taxon>Planctomycetaceae</taxon>
        <taxon>Rubinisphaera</taxon>
    </lineage>
</organism>
<dbReference type="NCBIfam" id="TIGR03357">
    <property type="entry name" value="VI_zyme"/>
    <property type="match status" value="1"/>
</dbReference>
<dbReference type="InterPro" id="IPR053176">
    <property type="entry name" value="T6SS_TssE1-like"/>
</dbReference>
<dbReference type="EMBL" id="SJPG01000001">
    <property type="protein sequence ID" value="TWT63910.1"/>
    <property type="molecule type" value="Genomic_DNA"/>
</dbReference>
<comment type="caution">
    <text evidence="2">The sequence shown here is derived from an EMBL/GenBank/DDBJ whole genome shotgun (WGS) entry which is preliminary data.</text>
</comment>
<dbReference type="Pfam" id="PF04965">
    <property type="entry name" value="GPW_gp25"/>
    <property type="match status" value="1"/>
</dbReference>
<name>A0A5C5XLT2_9PLAN</name>
<evidence type="ECO:0000313" key="2">
    <source>
        <dbReference type="EMBL" id="TWT63910.1"/>
    </source>
</evidence>
<accession>A0A5C5XLT2</accession>
<dbReference type="InterPro" id="IPR017737">
    <property type="entry name" value="TssE1-like"/>
</dbReference>
<dbReference type="InterPro" id="IPR007048">
    <property type="entry name" value="IraD/Gp25-like"/>
</dbReference>
<evidence type="ECO:0000259" key="1">
    <source>
        <dbReference type="Pfam" id="PF04965"/>
    </source>
</evidence>
<protein>
    <submittedName>
        <fullName evidence="2">Anti-adapter protein IraD</fullName>
    </submittedName>
</protein>
<dbReference type="PANTHER" id="PTHR38595">
    <property type="entry name" value="CYTOPLASMIC PROTEIN-RELATED"/>
    <property type="match status" value="1"/>
</dbReference>
<dbReference type="SUPFAM" id="SSF160719">
    <property type="entry name" value="gpW/gp25-like"/>
    <property type="match status" value="1"/>
</dbReference>
<proteinExistence type="predicted"/>
<reference evidence="2 3" key="1">
    <citation type="submission" date="2019-02" db="EMBL/GenBank/DDBJ databases">
        <title>Deep-cultivation of Planctomycetes and their phenomic and genomic characterization uncovers novel biology.</title>
        <authorList>
            <person name="Wiegand S."/>
            <person name="Jogler M."/>
            <person name="Boedeker C."/>
            <person name="Pinto D."/>
            <person name="Vollmers J."/>
            <person name="Rivas-Marin E."/>
            <person name="Kohn T."/>
            <person name="Peeters S.H."/>
            <person name="Heuer A."/>
            <person name="Rast P."/>
            <person name="Oberbeckmann S."/>
            <person name="Bunk B."/>
            <person name="Jeske O."/>
            <person name="Meyerdierks A."/>
            <person name="Storesund J.E."/>
            <person name="Kallscheuer N."/>
            <person name="Luecker S."/>
            <person name="Lage O.M."/>
            <person name="Pohl T."/>
            <person name="Merkel B.J."/>
            <person name="Hornburger P."/>
            <person name="Mueller R.-W."/>
            <person name="Bruemmer F."/>
            <person name="Labrenz M."/>
            <person name="Spormann A.M."/>
            <person name="Op Den Camp H."/>
            <person name="Overmann J."/>
            <person name="Amann R."/>
            <person name="Jetten M.S.M."/>
            <person name="Mascher T."/>
            <person name="Medema M.H."/>
            <person name="Devos D.P."/>
            <person name="Kaster A.-K."/>
            <person name="Ovreas L."/>
            <person name="Rohde M."/>
            <person name="Galperin M.Y."/>
            <person name="Jogler C."/>
        </authorList>
    </citation>
    <scope>NUCLEOTIDE SEQUENCE [LARGE SCALE GENOMIC DNA]</scope>
    <source>
        <strain evidence="2 3">Pan54</strain>
    </source>
</reference>